<gene>
    <name evidence="1" type="ORF">HMPREF9282_02110</name>
</gene>
<organism evidence="1 2">
    <name type="scientific">Veillonella seminalis ACS-216-V-Col6b</name>
    <dbReference type="NCBI Taxonomy" id="883156"/>
    <lineage>
        <taxon>Bacteria</taxon>
        <taxon>Bacillati</taxon>
        <taxon>Bacillota</taxon>
        <taxon>Negativicutes</taxon>
        <taxon>Veillonellales</taxon>
        <taxon>Veillonellaceae</taxon>
        <taxon>Veillonella</taxon>
    </lineage>
</organism>
<sequence>MEKKELDVAVYTQKEAEILGYTTDLKLEDVDHTEVEESSNNEK</sequence>
<evidence type="ECO:0000313" key="2">
    <source>
        <dbReference type="Proteomes" id="UP000009891"/>
    </source>
</evidence>
<dbReference type="STRING" id="883156.HMPREF9282_02110"/>
<dbReference type="HOGENOM" id="CLU_3241101_0_0_9"/>
<reference evidence="1 2" key="1">
    <citation type="submission" date="2012-09" db="EMBL/GenBank/DDBJ databases">
        <title>The Genome Sequence of Veillonella ratti ACS-216-V-COL6B.</title>
        <authorList>
            <consortium name="The Broad Institute Genome Sequencing Platform"/>
            <person name="Earl A."/>
            <person name="Ward D."/>
            <person name="Feldgarden M."/>
            <person name="Gevers D."/>
            <person name="Saerens B."/>
            <person name="Vaneechoutte M."/>
            <person name="Walker B."/>
            <person name="Young S.K."/>
            <person name="Zeng Q."/>
            <person name="Gargeya S."/>
            <person name="Fitzgerald M."/>
            <person name="Haas B."/>
            <person name="Abouelleil A."/>
            <person name="Alvarado L."/>
            <person name="Arachchi H.M."/>
            <person name="Berlin A."/>
            <person name="Chapman S.B."/>
            <person name="Goldberg J."/>
            <person name="Griggs A."/>
            <person name="Gujja S."/>
            <person name="Hansen M."/>
            <person name="Howarth C."/>
            <person name="Imamovic A."/>
            <person name="Larimer J."/>
            <person name="McCowen C."/>
            <person name="Montmayeur A."/>
            <person name="Murphy C."/>
            <person name="Neiman D."/>
            <person name="Pearson M."/>
            <person name="Priest M."/>
            <person name="Roberts A."/>
            <person name="Saif S."/>
            <person name="Shea T."/>
            <person name="Sisk P."/>
            <person name="Sykes S."/>
            <person name="Wortman J."/>
            <person name="Nusbaum C."/>
            <person name="Birren B."/>
        </authorList>
    </citation>
    <scope>NUCLEOTIDE SEQUENCE [LARGE SCALE GENOMIC DNA]</scope>
    <source>
        <strain evidence="1 2">ACS-216-V-Col6b</strain>
    </source>
</reference>
<dbReference type="Proteomes" id="UP000009891">
    <property type="component" value="Unassembled WGS sequence"/>
</dbReference>
<dbReference type="AlphaFoldDB" id="K9CZH4"/>
<proteinExistence type="predicted"/>
<dbReference type="EMBL" id="AHAF01000023">
    <property type="protein sequence ID" value="EKU77393.1"/>
    <property type="molecule type" value="Genomic_DNA"/>
</dbReference>
<dbReference type="RefSeq" id="WP_006556994.1">
    <property type="nucleotide sequence ID" value="NZ_JH992939.1"/>
</dbReference>
<name>K9CZH4_9FIRM</name>
<comment type="caution">
    <text evidence="1">The sequence shown here is derived from an EMBL/GenBank/DDBJ whole genome shotgun (WGS) entry which is preliminary data.</text>
</comment>
<evidence type="ECO:0000313" key="1">
    <source>
        <dbReference type="EMBL" id="EKU77393.1"/>
    </source>
</evidence>
<keyword evidence="2" id="KW-1185">Reference proteome</keyword>
<accession>K9CZH4</accession>
<protein>
    <submittedName>
        <fullName evidence="1">Uncharacterized protein</fullName>
    </submittedName>
</protein>
<dbReference type="PATRIC" id="fig|883156.3.peg.2063"/>